<dbReference type="EMBL" id="QJKK01000002">
    <property type="protein sequence ID" value="RAL26297.1"/>
    <property type="molecule type" value="Genomic_DNA"/>
</dbReference>
<dbReference type="PANTHER" id="PTHR21343">
    <property type="entry name" value="DETHIOBIOTIN SYNTHETASE"/>
    <property type="match status" value="1"/>
</dbReference>
<proteinExistence type="inferred from homology"/>
<dbReference type="InterPro" id="IPR047045">
    <property type="entry name" value="CobQ_N"/>
</dbReference>
<dbReference type="InterPro" id="IPR027417">
    <property type="entry name" value="P-loop_NTPase"/>
</dbReference>
<dbReference type="UniPathway" id="UPA00148"/>
<dbReference type="SUPFAM" id="SSF52540">
    <property type="entry name" value="P-loop containing nucleoside triphosphate hydrolases"/>
    <property type="match status" value="1"/>
</dbReference>
<dbReference type="CDD" id="cd05389">
    <property type="entry name" value="CobQ_N"/>
    <property type="match status" value="1"/>
</dbReference>
<dbReference type="GO" id="GO:0009236">
    <property type="term" value="P:cobalamin biosynthetic process"/>
    <property type="evidence" value="ECO:0007669"/>
    <property type="project" value="UniProtKB-UniRule"/>
</dbReference>
<dbReference type="Gene3D" id="3.40.50.300">
    <property type="entry name" value="P-loop containing nucleotide triphosphate hydrolases"/>
    <property type="match status" value="1"/>
</dbReference>
<dbReference type="Gene3D" id="3.40.50.880">
    <property type="match status" value="1"/>
</dbReference>
<evidence type="ECO:0000256" key="1">
    <source>
        <dbReference type="ARBA" id="ARBA00004953"/>
    </source>
</evidence>
<evidence type="ECO:0000259" key="6">
    <source>
        <dbReference type="Pfam" id="PF07685"/>
    </source>
</evidence>
<comment type="function">
    <text evidence="4">Catalyzes amidations at positions B, D, E, and G on adenosylcobyrinic A,C-diamide. NH(2) groups are provided by glutamine, and one molecule of ATP is hydrogenolyzed for each amidation.</text>
</comment>
<dbReference type="AlphaFoldDB" id="A0A364K7N2"/>
<name>A0A364K7N2_9BACL</name>
<keyword evidence="3 4" id="KW-0315">Glutamine amidotransferase</keyword>
<accession>A0A364K7N2</accession>
<dbReference type="NCBIfam" id="NF001989">
    <property type="entry name" value="PRK00784.1"/>
    <property type="match status" value="1"/>
</dbReference>
<sequence>MKAIMLQGTGSDVGKSVICTALCRYFYQQGYRVAPFKSQNMALNSYVTQDGKEIGRAQGVQAEAAGIEALVDMNPILLKPKGEMVSEVVVHGRHFADMEAGTYRAQVLEKMLQPVQESLDRLAQSFELLVIEGAGSPAEINLKDRDIANMRVAKLAKAPVILVADIERGGVFASIIGTLALLDPDEKKRVKGFIINKFRGRKELLDSGITWLEQETGLPVLGVLPYMEMKVDPEDSMALESLQFKSKHEQRNRNGLDIAIIRFPRISNFTDFLPLWNQPDVYIRYIKSRQELKQPDVIILPGTKNTIEDLHWLRETGLADEILRLHQQGSQVVGICGGYQMLGEKLIDEDQIESNERVIEPGLNLLQLKTWFVPQKKTIRVSGEILAEFGQKTKVEGYEIHLGRTQRIDERPFVCLDDGRLDGAISIDERVWGTYLHGIFDNDHFTSHWLNQLRRQKGIPEQGVLLGSTQKLERDKVYDDLADWIKQYINLQQLKEIIGLTP</sequence>
<organism evidence="7 8">
    <name type="scientific">Thermoflavimicrobium daqui</name>
    <dbReference type="NCBI Taxonomy" id="2137476"/>
    <lineage>
        <taxon>Bacteria</taxon>
        <taxon>Bacillati</taxon>
        <taxon>Bacillota</taxon>
        <taxon>Bacilli</taxon>
        <taxon>Bacillales</taxon>
        <taxon>Thermoactinomycetaceae</taxon>
        <taxon>Thermoflavimicrobium</taxon>
    </lineage>
</organism>
<evidence type="ECO:0000256" key="4">
    <source>
        <dbReference type="HAMAP-Rule" id="MF_00028"/>
    </source>
</evidence>
<comment type="pathway">
    <text evidence="1 4">Cofactor biosynthesis; adenosylcobalamin biosynthesis.</text>
</comment>
<reference evidence="7 8" key="2">
    <citation type="submission" date="2018-06" db="EMBL/GenBank/DDBJ databases">
        <authorList>
            <person name="Zhirakovskaya E."/>
        </authorList>
    </citation>
    <scope>NUCLEOTIDE SEQUENCE [LARGE SCALE GENOMIC DNA]</scope>
    <source>
        <strain evidence="7 8">FBKL4.011</strain>
    </source>
</reference>
<reference evidence="7 8" key="1">
    <citation type="submission" date="2018-06" db="EMBL/GenBank/DDBJ databases">
        <title>Thermoflavimicrobium daqus sp. nov., a thermophilic microbe isolated from Moutai-flavour Daqu.</title>
        <authorList>
            <person name="Wang X."/>
            <person name="Zhou H."/>
        </authorList>
    </citation>
    <scope>NUCLEOTIDE SEQUENCE [LARGE SCALE GENOMIC DNA]</scope>
    <source>
        <strain evidence="7 8">FBKL4.011</strain>
    </source>
</reference>
<feature type="domain" description="CobQ/CobB/MinD/ParA nucleotide binding" evidence="5">
    <location>
        <begin position="4"/>
        <end position="228"/>
    </location>
</feature>
<comment type="similarity">
    <text evidence="4">Belongs to the CobB/CobQ family. CobQ subfamily.</text>
</comment>
<evidence type="ECO:0000259" key="5">
    <source>
        <dbReference type="Pfam" id="PF01656"/>
    </source>
</evidence>
<dbReference type="Pfam" id="PF01656">
    <property type="entry name" value="CbiA"/>
    <property type="match status" value="1"/>
</dbReference>
<dbReference type="RefSeq" id="WP_113657982.1">
    <property type="nucleotide sequence ID" value="NZ_KZ845664.1"/>
</dbReference>
<dbReference type="Proteomes" id="UP000251213">
    <property type="component" value="Unassembled WGS sequence"/>
</dbReference>
<dbReference type="InterPro" id="IPR002586">
    <property type="entry name" value="CobQ/CobB/MinD/ParA_Nub-bd_dom"/>
</dbReference>
<dbReference type="InterPro" id="IPR029062">
    <property type="entry name" value="Class_I_gatase-like"/>
</dbReference>
<keyword evidence="2 4" id="KW-0169">Cobalamin biosynthesis</keyword>
<feature type="active site" evidence="4">
    <location>
        <position position="437"/>
    </location>
</feature>
<dbReference type="SUPFAM" id="SSF52317">
    <property type="entry name" value="Class I glutamine amidotransferase-like"/>
    <property type="match status" value="1"/>
</dbReference>
<protein>
    <recommendedName>
        <fullName evidence="4">Cobyric acid synthase</fullName>
    </recommendedName>
</protein>
<dbReference type="PANTHER" id="PTHR21343:SF1">
    <property type="entry name" value="COBYRIC ACID SYNTHASE"/>
    <property type="match status" value="1"/>
</dbReference>
<evidence type="ECO:0000313" key="7">
    <source>
        <dbReference type="EMBL" id="RAL26297.1"/>
    </source>
</evidence>
<feature type="active site" description="Nucleophile" evidence="4">
    <location>
        <position position="336"/>
    </location>
</feature>
<dbReference type="InterPro" id="IPR011698">
    <property type="entry name" value="GATase_3"/>
</dbReference>
<dbReference type="GO" id="GO:0003824">
    <property type="term" value="F:catalytic activity"/>
    <property type="evidence" value="ECO:0007669"/>
    <property type="project" value="InterPro"/>
</dbReference>
<dbReference type="GO" id="GO:0015420">
    <property type="term" value="F:ABC-type vitamin B12 transporter activity"/>
    <property type="evidence" value="ECO:0007669"/>
    <property type="project" value="UniProtKB-UniRule"/>
</dbReference>
<keyword evidence="8" id="KW-1185">Reference proteome</keyword>
<feature type="domain" description="CobB/CobQ-like glutamine amidotransferase" evidence="6">
    <location>
        <begin position="257"/>
        <end position="444"/>
    </location>
</feature>
<comment type="caution">
    <text evidence="7">The sequence shown here is derived from an EMBL/GenBank/DDBJ whole genome shotgun (WGS) entry which is preliminary data.</text>
</comment>
<dbReference type="NCBIfam" id="TIGR00313">
    <property type="entry name" value="cobQ"/>
    <property type="match status" value="1"/>
</dbReference>
<dbReference type="HAMAP" id="MF_00028">
    <property type="entry name" value="CobQ"/>
    <property type="match status" value="1"/>
</dbReference>
<dbReference type="CDD" id="cd01750">
    <property type="entry name" value="GATase1_CobQ"/>
    <property type="match status" value="1"/>
</dbReference>
<dbReference type="PROSITE" id="PS51274">
    <property type="entry name" value="GATASE_COBBQ"/>
    <property type="match status" value="1"/>
</dbReference>
<gene>
    <name evidence="4" type="primary">cobQ</name>
    <name evidence="7" type="ORF">DL897_04695</name>
</gene>
<evidence type="ECO:0000256" key="2">
    <source>
        <dbReference type="ARBA" id="ARBA00022573"/>
    </source>
</evidence>
<dbReference type="InterPro" id="IPR033949">
    <property type="entry name" value="CobQ_GATase1"/>
</dbReference>
<dbReference type="OrthoDB" id="9808302at2"/>
<evidence type="ECO:0000256" key="3">
    <source>
        <dbReference type="ARBA" id="ARBA00022962"/>
    </source>
</evidence>
<dbReference type="Pfam" id="PF07685">
    <property type="entry name" value="GATase_3"/>
    <property type="match status" value="1"/>
</dbReference>
<dbReference type="InterPro" id="IPR004459">
    <property type="entry name" value="CobQ_synth"/>
</dbReference>
<evidence type="ECO:0000313" key="8">
    <source>
        <dbReference type="Proteomes" id="UP000251213"/>
    </source>
</evidence>